<evidence type="ECO:0000256" key="1">
    <source>
        <dbReference type="ARBA" id="ARBA00003450"/>
    </source>
</evidence>
<evidence type="ECO:0000256" key="4">
    <source>
        <dbReference type="ARBA" id="ARBA00022448"/>
    </source>
</evidence>
<dbReference type="PANTHER" id="PTHR32409:SF3">
    <property type="entry name" value="MITOCHONDRIAL IMPORT RECEPTOR SUBUNIT TOM20-1-RELATED"/>
    <property type="match status" value="1"/>
</dbReference>
<evidence type="ECO:0000313" key="12">
    <source>
        <dbReference type="Proteomes" id="UP001085076"/>
    </source>
</evidence>
<dbReference type="OrthoDB" id="1658827at2759"/>
<reference evidence="11" key="1">
    <citation type="submission" date="2021-03" db="EMBL/GenBank/DDBJ databases">
        <authorList>
            <person name="Li Z."/>
            <person name="Yang C."/>
        </authorList>
    </citation>
    <scope>NUCLEOTIDE SEQUENCE</scope>
    <source>
        <strain evidence="11">Dzin_1.0</strain>
        <tissue evidence="11">Leaf</tissue>
    </source>
</reference>
<comment type="subcellular location">
    <subcellularLocation>
        <location evidence="2">Mitochondrion outer membrane</location>
        <topology evidence="2">Single-pass membrane protein</topology>
    </subcellularLocation>
</comment>
<keyword evidence="9" id="KW-0496">Mitochondrion</keyword>
<evidence type="ECO:0000256" key="6">
    <source>
        <dbReference type="ARBA" id="ARBA00022787"/>
    </source>
</evidence>
<dbReference type="Proteomes" id="UP001085076">
    <property type="component" value="Miscellaneous, Linkage group lg01"/>
</dbReference>
<comment type="function">
    <text evidence="1">Central component of the receptor complex responsible for the recognition and translocation of cytosolically synthesized mitochondrial preproteins. Together with TOM22 functions as the transit peptide receptor at the surface of the mitochondrion outer membrane and facilitates the movement of preproteins into the translocation pore.</text>
</comment>
<dbReference type="PANTHER" id="PTHR32409">
    <property type="entry name" value="MITOCHONDRIAL IMPORT RECEPTOR SUBUNIT TOM20-1-RELATED"/>
    <property type="match status" value="1"/>
</dbReference>
<evidence type="ECO:0000256" key="2">
    <source>
        <dbReference type="ARBA" id="ARBA00004572"/>
    </source>
</evidence>
<evidence type="ECO:0000256" key="3">
    <source>
        <dbReference type="ARBA" id="ARBA00005792"/>
    </source>
</evidence>
<comment type="caution">
    <text evidence="11">The sequence shown here is derived from an EMBL/GenBank/DDBJ whole genome shotgun (WGS) entry which is preliminary data.</text>
</comment>
<dbReference type="GO" id="GO:0015031">
    <property type="term" value="P:protein transport"/>
    <property type="evidence" value="ECO:0007669"/>
    <property type="project" value="UniProtKB-KW"/>
</dbReference>
<evidence type="ECO:0000256" key="9">
    <source>
        <dbReference type="ARBA" id="ARBA00023128"/>
    </source>
</evidence>
<name>A0A9D5DC69_9LILI</name>
<dbReference type="GO" id="GO:0005742">
    <property type="term" value="C:mitochondrial outer membrane translocase complex"/>
    <property type="evidence" value="ECO:0007669"/>
    <property type="project" value="InterPro"/>
</dbReference>
<keyword evidence="4" id="KW-0813">Transport</keyword>
<keyword evidence="5" id="KW-0812">Transmembrane</keyword>
<accession>A0A9D5DC69</accession>
<evidence type="ECO:0000313" key="11">
    <source>
        <dbReference type="EMBL" id="KAJ0988859.1"/>
    </source>
</evidence>
<sequence>MDAACDLDRLFLFEHARQASEAIYSKKPHDADNLTRRGGALLELSRFQNGQFHKNMLEMLSQALEEDPGNELYVKSLELSTKAPELHQTSVGGSATSKVKWSGLSSAFSAIRTILFSELFHAHFIDILGDQ</sequence>
<keyword evidence="8" id="KW-1133">Transmembrane helix</keyword>
<dbReference type="InterPro" id="IPR011990">
    <property type="entry name" value="TPR-like_helical_dom_sf"/>
</dbReference>
<keyword evidence="6" id="KW-1000">Mitochondrion outer membrane</keyword>
<evidence type="ECO:0000256" key="10">
    <source>
        <dbReference type="ARBA" id="ARBA00023136"/>
    </source>
</evidence>
<evidence type="ECO:0000256" key="8">
    <source>
        <dbReference type="ARBA" id="ARBA00022989"/>
    </source>
</evidence>
<keyword evidence="10" id="KW-0472">Membrane</keyword>
<keyword evidence="7" id="KW-0653">Protein transport</keyword>
<comment type="similarity">
    <text evidence="3">Belongs to the Tom20 family.</text>
</comment>
<dbReference type="GO" id="GO:0045040">
    <property type="term" value="P:protein insertion into mitochondrial outer membrane"/>
    <property type="evidence" value="ECO:0007669"/>
    <property type="project" value="InterPro"/>
</dbReference>
<evidence type="ECO:0000256" key="5">
    <source>
        <dbReference type="ARBA" id="ARBA00022692"/>
    </source>
</evidence>
<evidence type="ECO:0000256" key="7">
    <source>
        <dbReference type="ARBA" id="ARBA00022927"/>
    </source>
</evidence>
<dbReference type="Gene3D" id="1.25.40.10">
    <property type="entry name" value="Tetratricopeptide repeat domain"/>
    <property type="match status" value="2"/>
</dbReference>
<protein>
    <submittedName>
        <fullName evidence="11">Uncharacterized protein</fullName>
    </submittedName>
</protein>
<organism evidence="11 12">
    <name type="scientific">Dioscorea zingiberensis</name>
    <dbReference type="NCBI Taxonomy" id="325984"/>
    <lineage>
        <taxon>Eukaryota</taxon>
        <taxon>Viridiplantae</taxon>
        <taxon>Streptophyta</taxon>
        <taxon>Embryophyta</taxon>
        <taxon>Tracheophyta</taxon>
        <taxon>Spermatophyta</taxon>
        <taxon>Magnoliopsida</taxon>
        <taxon>Liliopsida</taxon>
        <taxon>Dioscoreales</taxon>
        <taxon>Dioscoreaceae</taxon>
        <taxon>Dioscorea</taxon>
    </lineage>
</organism>
<keyword evidence="12" id="KW-1185">Reference proteome</keyword>
<dbReference type="Pfam" id="PF06552">
    <property type="entry name" value="TOM20_plant"/>
    <property type="match status" value="1"/>
</dbReference>
<proteinExistence type="inferred from homology"/>
<dbReference type="AlphaFoldDB" id="A0A9D5DC69"/>
<dbReference type="EMBL" id="JAGGNH010000001">
    <property type="protein sequence ID" value="KAJ0988859.1"/>
    <property type="molecule type" value="Genomic_DNA"/>
</dbReference>
<dbReference type="InterPro" id="IPR010547">
    <property type="entry name" value="TOM20_imprt_rcpt"/>
</dbReference>
<reference evidence="11" key="2">
    <citation type="journal article" date="2022" name="Hortic Res">
        <title>The genome of Dioscorea zingiberensis sheds light on the biosynthesis, origin and evolution of the medicinally important diosgenin saponins.</title>
        <authorList>
            <person name="Li Y."/>
            <person name="Tan C."/>
            <person name="Li Z."/>
            <person name="Guo J."/>
            <person name="Li S."/>
            <person name="Chen X."/>
            <person name="Wang C."/>
            <person name="Dai X."/>
            <person name="Yang H."/>
            <person name="Song W."/>
            <person name="Hou L."/>
            <person name="Xu J."/>
            <person name="Tong Z."/>
            <person name="Xu A."/>
            <person name="Yuan X."/>
            <person name="Wang W."/>
            <person name="Yang Q."/>
            <person name="Chen L."/>
            <person name="Sun Z."/>
            <person name="Wang K."/>
            <person name="Pan B."/>
            <person name="Chen J."/>
            <person name="Bao Y."/>
            <person name="Liu F."/>
            <person name="Qi X."/>
            <person name="Gang D.R."/>
            <person name="Wen J."/>
            <person name="Li J."/>
        </authorList>
    </citation>
    <scope>NUCLEOTIDE SEQUENCE</scope>
    <source>
        <strain evidence="11">Dzin_1.0</strain>
    </source>
</reference>
<gene>
    <name evidence="11" type="ORF">J5N97_007215</name>
</gene>